<accession>A0A1H7WII2</accession>
<dbReference type="EMBL" id="FOBF01000010">
    <property type="protein sequence ID" value="SEM21432.1"/>
    <property type="molecule type" value="Genomic_DNA"/>
</dbReference>
<dbReference type="OrthoDB" id="3517073at2"/>
<protein>
    <submittedName>
        <fullName evidence="1">Uncharacterized protein</fullName>
    </submittedName>
</protein>
<dbReference type="AlphaFoldDB" id="A0A1H7WII2"/>
<dbReference type="RefSeq" id="WP_091102545.1">
    <property type="nucleotide sequence ID" value="NZ_FOBF01000010.1"/>
</dbReference>
<dbReference type="Proteomes" id="UP000198953">
    <property type="component" value="Unassembled WGS sequence"/>
</dbReference>
<proteinExistence type="predicted"/>
<evidence type="ECO:0000313" key="1">
    <source>
        <dbReference type="EMBL" id="SEM21432.1"/>
    </source>
</evidence>
<name>A0A1H7WII2_9ACTN</name>
<keyword evidence="2" id="KW-1185">Reference proteome</keyword>
<reference evidence="1 2" key="1">
    <citation type="submission" date="2016-10" db="EMBL/GenBank/DDBJ databases">
        <authorList>
            <person name="de Groot N.N."/>
        </authorList>
    </citation>
    <scope>NUCLEOTIDE SEQUENCE [LARGE SCALE GENOMIC DNA]</scope>
    <source>
        <strain evidence="1 2">DSM 43357</strain>
    </source>
</reference>
<organism evidence="1 2">
    <name type="scientific">Nonomuraea pusilla</name>
    <dbReference type="NCBI Taxonomy" id="46177"/>
    <lineage>
        <taxon>Bacteria</taxon>
        <taxon>Bacillati</taxon>
        <taxon>Actinomycetota</taxon>
        <taxon>Actinomycetes</taxon>
        <taxon>Streptosporangiales</taxon>
        <taxon>Streptosporangiaceae</taxon>
        <taxon>Nonomuraea</taxon>
    </lineage>
</organism>
<sequence>MKIMLTLPSTLTTTFVVAMEHLSFDAESFVPWRVGGPHGRTATVSLASESLRVTHHPSPWKPVGIDLPDTERTRLRRMRQHVVVSSTASPHELPGSVQAARAVARAVAAESAGLLIDPVIGGAVPGCERCAAEPPNFRLDDGWLAWDTQVHDSATCPPWDPAGTGTCACLRVTSRGLRRFALPEITIDGAACAHNLCATNLLRAVAHRLVTDHLAFTSTHPHAAERPLDDHLEIQPSDQSFLSGGVAGLPFGVRLTPCDDLDVLRQAGGVHRLKVAPTPGTGRISCLRVGPPSGFTGSLNDWLCATQGATRTSLTSPTPARALAA</sequence>
<gene>
    <name evidence="1" type="ORF">SAMN05660976_04542</name>
</gene>
<evidence type="ECO:0000313" key="2">
    <source>
        <dbReference type="Proteomes" id="UP000198953"/>
    </source>
</evidence>